<keyword evidence="2 4" id="KW-1133">Transmembrane helix</keyword>
<feature type="transmembrane region" description="Helical" evidence="4">
    <location>
        <begin position="131"/>
        <end position="152"/>
    </location>
</feature>
<keyword evidence="3 4" id="KW-0472">Membrane</keyword>
<comment type="caution">
    <text evidence="6">The sequence shown here is derived from an EMBL/GenBank/DDBJ whole genome shotgun (WGS) entry which is preliminary data.</text>
</comment>
<evidence type="ECO:0000256" key="1">
    <source>
        <dbReference type="ARBA" id="ARBA00022692"/>
    </source>
</evidence>
<evidence type="ECO:0000256" key="2">
    <source>
        <dbReference type="ARBA" id="ARBA00022989"/>
    </source>
</evidence>
<dbReference type="PROSITE" id="PS50850">
    <property type="entry name" value="MFS"/>
    <property type="match status" value="1"/>
</dbReference>
<dbReference type="InterPro" id="IPR052528">
    <property type="entry name" value="Sugar_transport-like"/>
</dbReference>
<dbReference type="InterPro" id="IPR011701">
    <property type="entry name" value="MFS"/>
</dbReference>
<name>A0A0G0JGM8_9BACT</name>
<sequence>MNNKALRALFLYNGIFVGAAAMLGPLYAIYVVKFVDGVTAVSISWAAFLVSTSIFTYIVSRKGDGIKEKEYLLLTGYIVRILSWILLIFVHNLTSLVLVQILLGFGESLGTPSFNALFADHLDKNKHIKEYSNWSLIANLTSAAGILAGGSIVNNFGFKALFLFMSALSLVAFFGILLKPRKLL</sequence>
<dbReference type="STRING" id="1619046.US42_C0011G0004"/>
<evidence type="ECO:0000313" key="6">
    <source>
        <dbReference type="EMBL" id="KKQ27266.1"/>
    </source>
</evidence>
<dbReference type="PANTHER" id="PTHR23526:SF2">
    <property type="entry name" value="MAJOR FACILITATOR SUPERFAMILY (MFS) PROFILE DOMAIN-CONTAINING PROTEIN"/>
    <property type="match status" value="1"/>
</dbReference>
<dbReference type="Proteomes" id="UP000034849">
    <property type="component" value="Unassembled WGS sequence"/>
</dbReference>
<evidence type="ECO:0000259" key="5">
    <source>
        <dbReference type="PROSITE" id="PS50850"/>
    </source>
</evidence>
<feature type="transmembrane region" description="Helical" evidence="4">
    <location>
        <begin position="158"/>
        <end position="178"/>
    </location>
</feature>
<dbReference type="SUPFAM" id="SSF103473">
    <property type="entry name" value="MFS general substrate transporter"/>
    <property type="match status" value="1"/>
</dbReference>
<evidence type="ECO:0000256" key="4">
    <source>
        <dbReference type="SAM" id="Phobius"/>
    </source>
</evidence>
<dbReference type="PANTHER" id="PTHR23526">
    <property type="entry name" value="INTEGRAL MEMBRANE TRANSPORT PROTEIN-RELATED"/>
    <property type="match status" value="1"/>
</dbReference>
<protein>
    <submittedName>
        <fullName evidence="6">Permease of the major facilitator superfamily</fullName>
    </submittedName>
</protein>
<feature type="domain" description="Major facilitator superfamily (MFS) profile" evidence="5">
    <location>
        <begin position="1"/>
        <end position="184"/>
    </location>
</feature>
<accession>A0A0G0JGM8</accession>
<gene>
    <name evidence="6" type="ORF">US42_C0011G0004</name>
</gene>
<evidence type="ECO:0000256" key="3">
    <source>
        <dbReference type="ARBA" id="ARBA00023136"/>
    </source>
</evidence>
<dbReference type="GO" id="GO:0022857">
    <property type="term" value="F:transmembrane transporter activity"/>
    <property type="evidence" value="ECO:0007669"/>
    <property type="project" value="InterPro"/>
</dbReference>
<dbReference type="AlphaFoldDB" id="A0A0G0JGM8"/>
<dbReference type="EMBL" id="LBSX01000011">
    <property type="protein sequence ID" value="KKQ27266.1"/>
    <property type="molecule type" value="Genomic_DNA"/>
</dbReference>
<keyword evidence="1 4" id="KW-0812">Transmembrane</keyword>
<dbReference type="Gene3D" id="1.20.1250.20">
    <property type="entry name" value="MFS general substrate transporter like domains"/>
    <property type="match status" value="1"/>
</dbReference>
<dbReference type="InterPro" id="IPR036259">
    <property type="entry name" value="MFS_trans_sf"/>
</dbReference>
<reference evidence="6 7" key="1">
    <citation type="journal article" date="2015" name="Nature">
        <title>rRNA introns, odd ribosomes, and small enigmatic genomes across a large radiation of phyla.</title>
        <authorList>
            <person name="Brown C.T."/>
            <person name="Hug L.A."/>
            <person name="Thomas B.C."/>
            <person name="Sharon I."/>
            <person name="Castelle C.J."/>
            <person name="Singh A."/>
            <person name="Wilkins M.J."/>
            <person name="Williams K.H."/>
            <person name="Banfield J.F."/>
        </authorList>
    </citation>
    <scope>NUCLEOTIDE SEQUENCE [LARGE SCALE GENOMIC DNA]</scope>
</reference>
<evidence type="ECO:0000313" key="7">
    <source>
        <dbReference type="Proteomes" id="UP000034849"/>
    </source>
</evidence>
<feature type="transmembrane region" description="Helical" evidence="4">
    <location>
        <begin position="38"/>
        <end position="59"/>
    </location>
</feature>
<proteinExistence type="predicted"/>
<feature type="transmembrane region" description="Helical" evidence="4">
    <location>
        <begin position="9"/>
        <end position="32"/>
    </location>
</feature>
<dbReference type="InterPro" id="IPR020846">
    <property type="entry name" value="MFS_dom"/>
</dbReference>
<organism evidence="6 7">
    <name type="scientific">Candidatus Magasanikbacteria bacterium GW2011_GWC2_37_14</name>
    <dbReference type="NCBI Taxonomy" id="1619046"/>
    <lineage>
        <taxon>Bacteria</taxon>
        <taxon>Candidatus Magasanikiibacteriota</taxon>
    </lineage>
</organism>
<dbReference type="Pfam" id="PF07690">
    <property type="entry name" value="MFS_1"/>
    <property type="match status" value="1"/>
</dbReference>